<sequence>MKRTISYEALPNVYPATAAAVVNIGEHGSYYGLQDEAAPPVPGVTGVQSEPEKKSVQNSLAPVSDQAAVTISVTHVSSMSSVPSVPVDVAAVVPKVHTKVSKNKKRATTVVSTLKSNKKVSSMVDKWKAAKEELHEEENEPENAYEMLEKKRQREIEEWRAQQISSGEAKDNANFQPLGGDWRERVKRKRARLLKKSVEDLSENITNGNQQPDLDKIQRDLPSGWQGSPLSAGYDLSSASEIKVPARGKALVPTDLGIAVPEGTYARIAPRSGLAWKHSIDVGAGVIDADYRGPVGVILFNYSDVDFEVKAGDRIAQLIIAIFPHFSCASLFVKTPYFVLKYQGRISRKYTVLPEIYFSIAFKDPQAGVKPPGVWKTFLGVISQVRTTNNLQRCKLISGLDIDRYVVQYRASEFFDTTLFNAISITYSRIKPGAAPLSCMGLSANLNCKYSMQKETRDALWNFRLTIFFVLFCTLIITGISCRPCQSFVKKFANAGDTIAVIAGNTSFQNGGCRFHLLIAYHGQASSIAVSRTYIITLRFYRVNYHEDLGSWNQWENLVA</sequence>
<name>A0AAD8M6M3_9APIA</name>
<evidence type="ECO:0000256" key="1">
    <source>
        <dbReference type="ARBA" id="ARBA00005142"/>
    </source>
</evidence>
<dbReference type="InterPro" id="IPR029054">
    <property type="entry name" value="dUTPase-like"/>
</dbReference>
<evidence type="ECO:0000313" key="7">
    <source>
        <dbReference type="EMBL" id="KAK1362596.1"/>
    </source>
</evidence>
<keyword evidence="3" id="KW-0546">Nucleotide metabolism</keyword>
<comment type="pathway">
    <text evidence="1">Pyrimidine metabolism; dUMP biosynthesis; dUMP from dCTP (dUTP route): step 2/2.</text>
</comment>
<feature type="region of interest" description="Disordered" evidence="4">
    <location>
        <begin position="41"/>
        <end position="61"/>
    </location>
</feature>
<feature type="transmembrane region" description="Helical" evidence="5">
    <location>
        <begin position="318"/>
        <end position="340"/>
    </location>
</feature>
<comment type="caution">
    <text evidence="7">The sequence shown here is derived from an EMBL/GenBank/DDBJ whole genome shotgun (WGS) entry which is preliminary data.</text>
</comment>
<evidence type="ECO:0000259" key="6">
    <source>
        <dbReference type="Pfam" id="PF00692"/>
    </source>
</evidence>
<dbReference type="SUPFAM" id="SSF51283">
    <property type="entry name" value="dUTPase-like"/>
    <property type="match status" value="1"/>
</dbReference>
<reference evidence="7" key="2">
    <citation type="submission" date="2023-05" db="EMBL/GenBank/DDBJ databases">
        <authorList>
            <person name="Schelkunov M.I."/>
        </authorList>
    </citation>
    <scope>NUCLEOTIDE SEQUENCE</scope>
    <source>
        <strain evidence="7">Hsosn_3</strain>
        <tissue evidence="7">Leaf</tissue>
    </source>
</reference>
<keyword evidence="2" id="KW-0378">Hydrolase</keyword>
<feature type="transmembrane region" description="Helical" evidence="5">
    <location>
        <begin position="459"/>
        <end position="480"/>
    </location>
</feature>
<dbReference type="Gene3D" id="2.70.40.10">
    <property type="match status" value="1"/>
</dbReference>
<accession>A0AAD8M6M3</accession>
<dbReference type="GO" id="GO:0004170">
    <property type="term" value="F:dUTP diphosphatase activity"/>
    <property type="evidence" value="ECO:0007669"/>
    <property type="project" value="InterPro"/>
</dbReference>
<protein>
    <recommendedName>
        <fullName evidence="6">dUTPase-like domain-containing protein</fullName>
    </recommendedName>
</protein>
<reference evidence="7" key="1">
    <citation type="submission" date="2023-02" db="EMBL/GenBank/DDBJ databases">
        <title>Genome of toxic invasive species Heracleum sosnowskyi carries increased number of genes despite the absence of recent whole-genome duplications.</title>
        <authorList>
            <person name="Schelkunov M."/>
            <person name="Shtratnikova V."/>
            <person name="Makarenko M."/>
            <person name="Klepikova A."/>
            <person name="Omelchenko D."/>
            <person name="Novikova G."/>
            <person name="Obukhova E."/>
            <person name="Bogdanov V."/>
            <person name="Penin A."/>
            <person name="Logacheva M."/>
        </authorList>
    </citation>
    <scope>NUCLEOTIDE SEQUENCE</scope>
    <source>
        <strain evidence="7">Hsosn_3</strain>
        <tissue evidence="7">Leaf</tissue>
    </source>
</reference>
<keyword evidence="5" id="KW-0812">Transmembrane</keyword>
<evidence type="ECO:0000313" key="8">
    <source>
        <dbReference type="Proteomes" id="UP001237642"/>
    </source>
</evidence>
<gene>
    <name evidence="7" type="ORF">POM88_047070</name>
</gene>
<dbReference type="InterPro" id="IPR033704">
    <property type="entry name" value="dUTPase_trimeric"/>
</dbReference>
<keyword evidence="5" id="KW-0472">Membrane</keyword>
<dbReference type="InterPro" id="IPR008181">
    <property type="entry name" value="dUTPase"/>
</dbReference>
<dbReference type="PANTHER" id="PTHR47852">
    <property type="entry name" value="OS06G0298400 PROTEIN"/>
    <property type="match status" value="1"/>
</dbReference>
<dbReference type="Pfam" id="PF00692">
    <property type="entry name" value="dUTPase"/>
    <property type="match status" value="1"/>
</dbReference>
<dbReference type="GO" id="GO:0000287">
    <property type="term" value="F:magnesium ion binding"/>
    <property type="evidence" value="ECO:0007669"/>
    <property type="project" value="InterPro"/>
</dbReference>
<keyword evidence="5" id="KW-1133">Transmembrane helix</keyword>
<dbReference type="NCBIfam" id="TIGR00576">
    <property type="entry name" value="dut"/>
    <property type="match status" value="1"/>
</dbReference>
<dbReference type="GO" id="GO:0046081">
    <property type="term" value="P:dUTP catabolic process"/>
    <property type="evidence" value="ECO:0007669"/>
    <property type="project" value="InterPro"/>
</dbReference>
<organism evidence="7 8">
    <name type="scientific">Heracleum sosnowskyi</name>
    <dbReference type="NCBI Taxonomy" id="360622"/>
    <lineage>
        <taxon>Eukaryota</taxon>
        <taxon>Viridiplantae</taxon>
        <taxon>Streptophyta</taxon>
        <taxon>Embryophyta</taxon>
        <taxon>Tracheophyta</taxon>
        <taxon>Spermatophyta</taxon>
        <taxon>Magnoliopsida</taxon>
        <taxon>eudicotyledons</taxon>
        <taxon>Gunneridae</taxon>
        <taxon>Pentapetalae</taxon>
        <taxon>asterids</taxon>
        <taxon>campanulids</taxon>
        <taxon>Apiales</taxon>
        <taxon>Apiaceae</taxon>
        <taxon>Apioideae</taxon>
        <taxon>apioid superclade</taxon>
        <taxon>Tordylieae</taxon>
        <taxon>Tordyliinae</taxon>
        <taxon>Heracleum</taxon>
    </lineage>
</organism>
<dbReference type="GO" id="GO:0006226">
    <property type="term" value="P:dUMP biosynthetic process"/>
    <property type="evidence" value="ECO:0007669"/>
    <property type="project" value="InterPro"/>
</dbReference>
<dbReference type="InterPro" id="IPR036157">
    <property type="entry name" value="dUTPase-like_sf"/>
</dbReference>
<dbReference type="EMBL" id="JAUIZM010000010">
    <property type="protein sequence ID" value="KAK1362596.1"/>
    <property type="molecule type" value="Genomic_DNA"/>
</dbReference>
<feature type="domain" description="dUTPase-like" evidence="6">
    <location>
        <begin position="227"/>
        <end position="321"/>
    </location>
</feature>
<evidence type="ECO:0000256" key="4">
    <source>
        <dbReference type="SAM" id="MobiDB-lite"/>
    </source>
</evidence>
<dbReference type="CDD" id="cd07557">
    <property type="entry name" value="trimeric_dUTPase"/>
    <property type="match status" value="1"/>
</dbReference>
<dbReference type="PANTHER" id="PTHR47852:SF2">
    <property type="entry name" value="WW DOMAIN-CONTAINING PROTEIN"/>
    <property type="match status" value="1"/>
</dbReference>
<evidence type="ECO:0000256" key="2">
    <source>
        <dbReference type="ARBA" id="ARBA00022801"/>
    </source>
</evidence>
<evidence type="ECO:0000256" key="3">
    <source>
        <dbReference type="ARBA" id="ARBA00023080"/>
    </source>
</evidence>
<evidence type="ECO:0000256" key="5">
    <source>
        <dbReference type="SAM" id="Phobius"/>
    </source>
</evidence>
<keyword evidence="8" id="KW-1185">Reference proteome</keyword>
<dbReference type="Proteomes" id="UP001237642">
    <property type="component" value="Unassembled WGS sequence"/>
</dbReference>
<dbReference type="AlphaFoldDB" id="A0AAD8M6M3"/>
<proteinExistence type="predicted"/>